<gene>
    <name evidence="1" type="primary">Contig10181.g10874</name>
    <name evidence="1" type="ORF">STYLEM_5467</name>
</gene>
<proteinExistence type="predicted"/>
<keyword evidence="2" id="KW-1185">Reference proteome</keyword>
<dbReference type="InParanoid" id="A0A078A2M2"/>
<dbReference type="Proteomes" id="UP000039865">
    <property type="component" value="Unassembled WGS sequence"/>
</dbReference>
<dbReference type="AlphaFoldDB" id="A0A078A2M2"/>
<evidence type="ECO:0000313" key="1">
    <source>
        <dbReference type="EMBL" id="CDW76466.1"/>
    </source>
</evidence>
<dbReference type="OrthoDB" id="10437244at2759"/>
<protein>
    <submittedName>
        <fullName evidence="1">Uncharacterized protein</fullName>
    </submittedName>
</protein>
<dbReference type="EMBL" id="CCKQ01005303">
    <property type="protein sequence ID" value="CDW76466.1"/>
    <property type="molecule type" value="Genomic_DNA"/>
</dbReference>
<reference evidence="1 2" key="1">
    <citation type="submission" date="2014-06" db="EMBL/GenBank/DDBJ databases">
        <authorList>
            <person name="Swart Estienne"/>
        </authorList>
    </citation>
    <scope>NUCLEOTIDE SEQUENCE [LARGE SCALE GENOMIC DNA]</scope>
    <source>
        <strain evidence="1 2">130c</strain>
    </source>
</reference>
<name>A0A078A2M2_STYLE</name>
<accession>A0A078A2M2</accession>
<organism evidence="1 2">
    <name type="scientific">Stylonychia lemnae</name>
    <name type="common">Ciliate</name>
    <dbReference type="NCBI Taxonomy" id="5949"/>
    <lineage>
        <taxon>Eukaryota</taxon>
        <taxon>Sar</taxon>
        <taxon>Alveolata</taxon>
        <taxon>Ciliophora</taxon>
        <taxon>Intramacronucleata</taxon>
        <taxon>Spirotrichea</taxon>
        <taxon>Stichotrichia</taxon>
        <taxon>Sporadotrichida</taxon>
        <taxon>Oxytrichidae</taxon>
        <taxon>Stylonychinae</taxon>
        <taxon>Stylonychia</taxon>
    </lineage>
</organism>
<evidence type="ECO:0000313" key="2">
    <source>
        <dbReference type="Proteomes" id="UP000039865"/>
    </source>
</evidence>
<sequence>MSSTFIEQHIQKFIELQKKLQFFSLHQESTSNIGFNQDSIIDDKKKMLDKELIAMIFQVNDLMILRKSLGQQLYEYVKTESHFNRVRQNLGYQIKRFSSYLAFETHQSVINRRIEKGNLKWQRCQKALLDNTKDNWFLKEPLLQSIDRLELVDAYKIENGQILKKFEIKLRKQKESFLKGLFVLVPKSSLLSLALFGFKNEDSRQDIYRNHYLKIPHTYLKNNQSVIEKMLIEDKYKPHPQVIKAYSSTSSQDLKDKLIKNLQKENRCSFFCIILCRVIITDQNDTNSLTYLNPKTDCYEIKDPSCIYPEYIMLARTIKKQTNGSNMVIQASHSAKITINTEQQLQEQLNQNKDQIIEFKTQINFKLQNFWSRLKSNEFKQAQIKEFGNRENILQGQIKKEIRYHQTQLGLEKSDTEDLQLIKNTKVQNTNNNS</sequence>